<dbReference type="AlphaFoldDB" id="A0A147K0N3"/>
<comment type="caution">
    <text evidence="2">The sequence shown here is derived from an EMBL/GenBank/DDBJ whole genome shotgun (WGS) entry which is preliminary data.</text>
</comment>
<keyword evidence="1" id="KW-0812">Transmembrane</keyword>
<accession>A0A147K0N3</accession>
<evidence type="ECO:0000313" key="2">
    <source>
        <dbReference type="EMBL" id="KUO42297.1"/>
    </source>
</evidence>
<dbReference type="Proteomes" id="UP000074294">
    <property type="component" value="Unassembled WGS sequence"/>
</dbReference>
<protein>
    <submittedName>
        <fullName evidence="2">Uncharacterized protein</fullName>
    </submittedName>
</protein>
<keyword evidence="1" id="KW-0472">Membrane</keyword>
<organism evidence="2 3">
    <name type="scientific">Hadarchaeum yellowstonense</name>
    <dbReference type="NCBI Taxonomy" id="1776334"/>
    <lineage>
        <taxon>Archaea</taxon>
        <taxon>Methanobacteriati</taxon>
        <taxon>Candidatus Hadarchaeota</taxon>
        <taxon>Candidatus Hadarchaeia</taxon>
        <taxon>Candidatus Hadarchaeales</taxon>
        <taxon>Candidatus Hadarchaeaceae</taxon>
        <taxon>Candidatus Hadarchaeum</taxon>
    </lineage>
</organism>
<sequence>MNKAKAFSEGGNDYFFGYNNVMCFPLCPNLCSYGVLFALPVIGLLIRPLAKILGSTSWGSIKPF</sequence>
<proteinExistence type="predicted"/>
<dbReference type="EMBL" id="LQMQ01000008">
    <property type="protein sequence ID" value="KUO42297.1"/>
    <property type="molecule type" value="Genomic_DNA"/>
</dbReference>
<evidence type="ECO:0000256" key="1">
    <source>
        <dbReference type="SAM" id="Phobius"/>
    </source>
</evidence>
<feature type="transmembrane region" description="Helical" evidence="1">
    <location>
        <begin position="32"/>
        <end position="50"/>
    </location>
</feature>
<name>A0A147K0N3_HADYE</name>
<reference evidence="2 3" key="1">
    <citation type="journal article" date="2016" name="Nat. Microbiol.">
        <title>Genomic inference of the metabolism of cosmopolitan subsurface Archaea, Hadesarchaea.</title>
        <authorList>
            <person name="Baker B.J."/>
            <person name="Saw J.H."/>
            <person name="Lind A.E."/>
            <person name="Lazar C.S."/>
            <person name="Hinrichs K.-U."/>
            <person name="Teske A.P."/>
            <person name="Ettema T.J."/>
        </authorList>
    </citation>
    <scope>NUCLEOTIDE SEQUENCE [LARGE SCALE GENOMIC DNA]</scope>
</reference>
<evidence type="ECO:0000313" key="3">
    <source>
        <dbReference type="Proteomes" id="UP000074294"/>
    </source>
</evidence>
<gene>
    <name evidence="2" type="ORF">APZ16_06995</name>
</gene>
<keyword evidence="1" id="KW-1133">Transmembrane helix</keyword>